<reference evidence="3" key="1">
    <citation type="submission" date="2021-03" db="EMBL/GenBank/DDBJ databases">
        <title>Draft genome sequence of rust myrtle Austropuccinia psidii MF-1, a brazilian biotype.</title>
        <authorList>
            <person name="Quecine M.C."/>
            <person name="Pachon D.M.R."/>
            <person name="Bonatelli M.L."/>
            <person name="Correr F.H."/>
            <person name="Franceschini L.M."/>
            <person name="Leite T.F."/>
            <person name="Margarido G.R.A."/>
            <person name="Almeida C.A."/>
            <person name="Ferrarezi J.A."/>
            <person name="Labate C.A."/>
        </authorList>
    </citation>
    <scope>NUCLEOTIDE SEQUENCE</scope>
    <source>
        <strain evidence="3">MF-1</strain>
    </source>
</reference>
<evidence type="ECO:0000259" key="2">
    <source>
        <dbReference type="PROSITE" id="PS50280"/>
    </source>
</evidence>
<feature type="domain" description="SET" evidence="2">
    <location>
        <begin position="72"/>
        <end position="191"/>
    </location>
</feature>
<dbReference type="InterPro" id="IPR011990">
    <property type="entry name" value="TPR-like_helical_dom_sf"/>
</dbReference>
<dbReference type="PANTHER" id="PTHR12197">
    <property type="entry name" value="HISTONE-LYSINE N-METHYLTRANSFERASE SMYD"/>
    <property type="match status" value="1"/>
</dbReference>
<keyword evidence="4" id="KW-1185">Reference proteome</keyword>
<feature type="compositionally biased region" description="Polar residues" evidence="1">
    <location>
        <begin position="9"/>
        <end position="33"/>
    </location>
</feature>
<evidence type="ECO:0000256" key="1">
    <source>
        <dbReference type="SAM" id="MobiDB-lite"/>
    </source>
</evidence>
<accession>A0A9Q3DZR1</accession>
<proteinExistence type="predicted"/>
<organism evidence="3 4">
    <name type="scientific">Austropuccinia psidii MF-1</name>
    <dbReference type="NCBI Taxonomy" id="1389203"/>
    <lineage>
        <taxon>Eukaryota</taxon>
        <taxon>Fungi</taxon>
        <taxon>Dikarya</taxon>
        <taxon>Basidiomycota</taxon>
        <taxon>Pucciniomycotina</taxon>
        <taxon>Pucciniomycetes</taxon>
        <taxon>Pucciniales</taxon>
        <taxon>Sphaerophragmiaceae</taxon>
        <taxon>Austropuccinia</taxon>
    </lineage>
</organism>
<dbReference type="OrthoDB" id="265717at2759"/>
<dbReference type="Gene3D" id="1.25.40.10">
    <property type="entry name" value="Tetratricopeptide repeat domain"/>
    <property type="match status" value="1"/>
</dbReference>
<dbReference type="InterPro" id="IPR050869">
    <property type="entry name" value="H3K4_H4K5_MeTrfase"/>
</dbReference>
<feature type="region of interest" description="Disordered" evidence="1">
    <location>
        <begin position="1"/>
        <end position="33"/>
    </location>
</feature>
<name>A0A9Q3DZR1_9BASI</name>
<dbReference type="Gene3D" id="2.170.270.10">
    <property type="entry name" value="SET domain"/>
    <property type="match status" value="1"/>
</dbReference>
<comment type="caution">
    <text evidence="3">The sequence shown here is derived from an EMBL/GenBank/DDBJ whole genome shotgun (WGS) entry which is preliminary data.</text>
</comment>
<dbReference type="Pfam" id="PF00856">
    <property type="entry name" value="SET"/>
    <property type="match status" value="1"/>
</dbReference>
<dbReference type="InterPro" id="IPR001214">
    <property type="entry name" value="SET_dom"/>
</dbReference>
<dbReference type="EMBL" id="AVOT02021065">
    <property type="protein sequence ID" value="MBW0509653.1"/>
    <property type="molecule type" value="Genomic_DNA"/>
</dbReference>
<evidence type="ECO:0000313" key="4">
    <source>
        <dbReference type="Proteomes" id="UP000765509"/>
    </source>
</evidence>
<sequence>MAQAVIKANQKSKSKTAPATDGQSFSDEGSCDQQISNVPSAAVRALGRLLWNKQREEEKDPNWWIGLDELQSQLNVYNSSQKERLMQLSVILSRYVGTQLLLDILSSASTLLPFCCRFLDNTFTLTSTTLDNIGVVFCPSASFINHSCVPNVVVVYPEGGEGASKKVGKEWVKVIAIKNIEPGEEVVTSYVDLAGTRKERQNELAQRYQFICHCSLCKSDWLDQVDPREALKCPKCTNWFSLPPSKCNYHDVPQACGSVDASSPNRSDAGPSSGGGVKKEITCPNCGFSRLIDVEGQRLAIKKSGQALDTVKEPAKAAYYAEKAIEWFQMKLLPFTFGPGFYPILELRRMKMVSHLLCKNEQNLKQARAETQQIISGIHLIYGVGHPVSIITKSTIAKLCGWTWRSTIEQNKLESSEHNQDGSKHGNGREREEIELGLKMLEILKQYQCLALEECVIGFGMANGGGRLGRSISHSIQCTEHEITIRKRILKAA</sequence>
<dbReference type="GO" id="GO:0005634">
    <property type="term" value="C:nucleus"/>
    <property type="evidence" value="ECO:0007669"/>
    <property type="project" value="TreeGrafter"/>
</dbReference>
<dbReference type="SUPFAM" id="SSF82199">
    <property type="entry name" value="SET domain"/>
    <property type="match status" value="1"/>
</dbReference>
<dbReference type="PROSITE" id="PS50280">
    <property type="entry name" value="SET"/>
    <property type="match status" value="1"/>
</dbReference>
<dbReference type="AlphaFoldDB" id="A0A9Q3DZR1"/>
<dbReference type="Proteomes" id="UP000765509">
    <property type="component" value="Unassembled WGS sequence"/>
</dbReference>
<gene>
    <name evidence="3" type="ORF">O181_049368</name>
</gene>
<protein>
    <recommendedName>
        <fullName evidence="2">SET domain-containing protein</fullName>
    </recommendedName>
</protein>
<dbReference type="InterPro" id="IPR046341">
    <property type="entry name" value="SET_dom_sf"/>
</dbReference>
<evidence type="ECO:0000313" key="3">
    <source>
        <dbReference type="EMBL" id="MBW0509653.1"/>
    </source>
</evidence>
<dbReference type="CDD" id="cd20071">
    <property type="entry name" value="SET_SMYD"/>
    <property type="match status" value="1"/>
</dbReference>
<dbReference type="PANTHER" id="PTHR12197:SF251">
    <property type="entry name" value="EG:BACR7C10.4 PROTEIN"/>
    <property type="match status" value="1"/>
</dbReference>